<dbReference type="PROSITE" id="PS01129">
    <property type="entry name" value="PSI_RLU"/>
    <property type="match status" value="1"/>
</dbReference>
<dbReference type="InterPro" id="IPR050188">
    <property type="entry name" value="RluA_PseudoU_synthase"/>
</dbReference>
<sequence>MPFITSKYEISTPTPAFLFLMRHRGYSIREAQRAIDKAYLTQNGHIIKKSEIICGKVELNEFKAYDIALEPLYHNEDFCVYDKPHNLLSHPKGRFYHYSLNDALKSRFGNRASIVHRLDKQTSGLLLCALNPVSEKELKILMQQRQIHKSYYAIVEGKLTQEILVDEPISTQKHKGDLCIKSIICKNGKESRTLIRPIAYHERTDSTLICALALTGRTHQIRLHCNFIGHRILGDPLYGAKEEHSRFYLDNKNLTQYTQYFGAPYLCLNARELKFSFKGINYHFTSTLDFKCAPHFQPYF</sequence>
<dbReference type="SUPFAM" id="SSF55120">
    <property type="entry name" value="Pseudouridine synthase"/>
    <property type="match status" value="1"/>
</dbReference>
<accession>A0A4U8TP99</accession>
<evidence type="ECO:0000256" key="5">
    <source>
        <dbReference type="ARBA" id="ARBA00033164"/>
    </source>
</evidence>
<comment type="caution">
    <text evidence="7">The sequence shown here is derived from an EMBL/GenBank/DDBJ whole genome shotgun (WGS) entry which is preliminary data.</text>
</comment>
<dbReference type="GO" id="GO:0000455">
    <property type="term" value="P:enzyme-directed rRNA pseudouridine synthesis"/>
    <property type="evidence" value="ECO:0007669"/>
    <property type="project" value="TreeGrafter"/>
</dbReference>
<dbReference type="InterPro" id="IPR006224">
    <property type="entry name" value="PsdUridine_synth_RluA-like_CS"/>
</dbReference>
<dbReference type="GO" id="GO:0003723">
    <property type="term" value="F:RNA binding"/>
    <property type="evidence" value="ECO:0007669"/>
    <property type="project" value="InterPro"/>
</dbReference>
<evidence type="ECO:0000256" key="3">
    <source>
        <dbReference type="ARBA" id="ARBA00023235"/>
    </source>
</evidence>
<evidence type="ECO:0000256" key="2">
    <source>
        <dbReference type="ARBA" id="ARBA00010876"/>
    </source>
</evidence>
<dbReference type="PANTHER" id="PTHR21600">
    <property type="entry name" value="MITOCHONDRIAL RNA PSEUDOURIDINE SYNTHASE"/>
    <property type="match status" value="1"/>
</dbReference>
<dbReference type="EMBL" id="JRMQ02000003">
    <property type="protein sequence ID" value="TLE02224.1"/>
    <property type="molecule type" value="Genomic_DNA"/>
</dbReference>
<evidence type="ECO:0000256" key="1">
    <source>
        <dbReference type="ARBA" id="ARBA00000073"/>
    </source>
</evidence>
<dbReference type="GeneID" id="82321394"/>
<keyword evidence="3" id="KW-0413">Isomerase</keyword>
<evidence type="ECO:0000313" key="8">
    <source>
        <dbReference type="Proteomes" id="UP000029707"/>
    </source>
</evidence>
<evidence type="ECO:0000259" key="6">
    <source>
        <dbReference type="Pfam" id="PF00849"/>
    </source>
</evidence>
<dbReference type="GO" id="GO:0140098">
    <property type="term" value="F:catalytic activity, acting on RNA"/>
    <property type="evidence" value="ECO:0007669"/>
    <property type="project" value="UniProtKB-ARBA"/>
</dbReference>
<dbReference type="Proteomes" id="UP000029707">
    <property type="component" value="Unassembled WGS sequence"/>
</dbReference>
<gene>
    <name evidence="7" type="ORF">LS65_003545</name>
</gene>
<proteinExistence type="inferred from homology"/>
<dbReference type="CDD" id="cd02869">
    <property type="entry name" value="PseudoU_synth_RluA_like"/>
    <property type="match status" value="1"/>
</dbReference>
<dbReference type="Pfam" id="PF00849">
    <property type="entry name" value="PseudoU_synth_2"/>
    <property type="match status" value="1"/>
</dbReference>
<dbReference type="RefSeq" id="WP_034361705.1">
    <property type="nucleotide sequence ID" value="NZ_CAJUDB010000002.1"/>
</dbReference>
<evidence type="ECO:0000256" key="4">
    <source>
        <dbReference type="ARBA" id="ARBA00031870"/>
    </source>
</evidence>
<dbReference type="AlphaFoldDB" id="A0A4U8TP99"/>
<dbReference type="OrthoDB" id="128480at2"/>
<comment type="similarity">
    <text evidence="2">Belongs to the pseudouridine synthase RluA family.</text>
</comment>
<dbReference type="STRING" id="425400.LS65_05075"/>
<keyword evidence="8" id="KW-1185">Reference proteome</keyword>
<dbReference type="InterPro" id="IPR006145">
    <property type="entry name" value="PsdUridine_synth_RsuA/RluA"/>
</dbReference>
<feature type="domain" description="Pseudouridine synthase RsuA/RluA-like" evidence="6">
    <location>
        <begin position="78"/>
        <end position="226"/>
    </location>
</feature>
<dbReference type="InterPro" id="IPR020103">
    <property type="entry name" value="PsdUridine_synth_cat_dom_sf"/>
</dbReference>
<reference evidence="7 8" key="1">
    <citation type="journal article" date="2014" name="Genome Announc.">
        <title>Draft genome sequences of eight enterohepatic helicobacter species isolated from both laboratory and wild rodents.</title>
        <authorList>
            <person name="Sheh A."/>
            <person name="Shen Z."/>
            <person name="Fox J.G."/>
        </authorList>
    </citation>
    <scope>NUCLEOTIDE SEQUENCE [LARGE SCALE GENOMIC DNA]</scope>
    <source>
        <strain evidence="7 8">MIT 01-6451</strain>
    </source>
</reference>
<organism evidence="7 8">
    <name type="scientific">Helicobacter japonicus</name>
    <dbReference type="NCBI Taxonomy" id="425400"/>
    <lineage>
        <taxon>Bacteria</taxon>
        <taxon>Pseudomonadati</taxon>
        <taxon>Campylobacterota</taxon>
        <taxon>Epsilonproteobacteria</taxon>
        <taxon>Campylobacterales</taxon>
        <taxon>Helicobacteraceae</taxon>
        <taxon>Helicobacter</taxon>
    </lineage>
</organism>
<name>A0A4U8TP99_9HELI</name>
<protein>
    <recommendedName>
        <fullName evidence="4">RNA pseudouridylate synthase</fullName>
    </recommendedName>
    <alternativeName>
        <fullName evidence="5">RNA-uridine isomerase</fullName>
    </alternativeName>
</protein>
<dbReference type="GO" id="GO:0009982">
    <property type="term" value="F:pseudouridine synthase activity"/>
    <property type="evidence" value="ECO:0007669"/>
    <property type="project" value="InterPro"/>
</dbReference>
<evidence type="ECO:0000313" key="7">
    <source>
        <dbReference type="EMBL" id="TLE02224.1"/>
    </source>
</evidence>
<dbReference type="Gene3D" id="3.30.2350.10">
    <property type="entry name" value="Pseudouridine synthase"/>
    <property type="match status" value="1"/>
</dbReference>
<dbReference type="PANTHER" id="PTHR21600:SF44">
    <property type="entry name" value="RIBOSOMAL LARGE SUBUNIT PSEUDOURIDINE SYNTHASE D"/>
    <property type="match status" value="1"/>
</dbReference>
<comment type="catalytic activity">
    <reaction evidence="1">
        <text>a uridine in RNA = a pseudouridine in RNA</text>
        <dbReference type="Rhea" id="RHEA:48348"/>
        <dbReference type="Rhea" id="RHEA-COMP:12068"/>
        <dbReference type="Rhea" id="RHEA-COMP:12069"/>
        <dbReference type="ChEBI" id="CHEBI:65314"/>
        <dbReference type="ChEBI" id="CHEBI:65315"/>
    </reaction>
</comment>